<dbReference type="InterPro" id="IPR044161">
    <property type="entry name" value="SPS"/>
</dbReference>
<evidence type="ECO:0000256" key="5">
    <source>
        <dbReference type="ARBA" id="ARBA00022676"/>
    </source>
</evidence>
<keyword evidence="6" id="KW-0808">Transferase</keyword>
<evidence type="ECO:0000256" key="1">
    <source>
        <dbReference type="ARBA" id="ARBA00005027"/>
    </source>
</evidence>
<reference evidence="12" key="1">
    <citation type="submission" date="2019-07" db="EMBL/GenBank/DDBJ databases">
        <title>De Novo Assembly of kiwifruit Actinidia rufa.</title>
        <authorList>
            <person name="Sugita-Konishi S."/>
            <person name="Sato K."/>
            <person name="Mori E."/>
            <person name="Abe Y."/>
            <person name="Kisaki G."/>
            <person name="Hamano K."/>
            <person name="Suezawa K."/>
            <person name="Otani M."/>
            <person name="Fukuda T."/>
            <person name="Manabe T."/>
            <person name="Gomi K."/>
            <person name="Tabuchi M."/>
            <person name="Akimitsu K."/>
            <person name="Kataoka I."/>
        </authorList>
    </citation>
    <scope>NUCLEOTIDE SEQUENCE [LARGE SCALE GENOMIC DNA]</scope>
    <source>
        <strain evidence="12">cv. Fuchu</strain>
    </source>
</reference>
<comment type="caution">
    <text evidence="11">The sequence shown here is derived from an EMBL/GenBank/DDBJ whole genome shotgun (WGS) entry which is preliminary data.</text>
</comment>
<evidence type="ECO:0000256" key="4">
    <source>
        <dbReference type="ARBA" id="ARBA00012536"/>
    </source>
</evidence>
<evidence type="ECO:0000259" key="10">
    <source>
        <dbReference type="Pfam" id="PF05116"/>
    </source>
</evidence>
<dbReference type="InterPro" id="IPR035659">
    <property type="entry name" value="SPS_C"/>
</dbReference>
<evidence type="ECO:0000256" key="7">
    <source>
        <dbReference type="ARBA" id="ARBA00047471"/>
    </source>
</evidence>
<evidence type="ECO:0000313" key="11">
    <source>
        <dbReference type="EMBL" id="GFS40808.1"/>
    </source>
</evidence>
<dbReference type="CDD" id="cd16419">
    <property type="entry name" value="HAD_SPS"/>
    <property type="match status" value="1"/>
</dbReference>
<evidence type="ECO:0000256" key="2">
    <source>
        <dbReference type="ARBA" id="ARBA00006530"/>
    </source>
</evidence>
<dbReference type="EC" id="2.4.1.14" evidence="4"/>
<dbReference type="GO" id="GO:0046524">
    <property type="term" value="F:sucrose-phosphate synthase activity"/>
    <property type="evidence" value="ECO:0007669"/>
    <property type="project" value="UniProtKB-EC"/>
</dbReference>
<dbReference type="PANTHER" id="PTHR46039">
    <property type="entry name" value="SUCROSE-PHOSPHATE SYNTHASE 3-RELATED"/>
    <property type="match status" value="1"/>
</dbReference>
<dbReference type="OrthoDB" id="512920at2759"/>
<evidence type="ECO:0000256" key="6">
    <source>
        <dbReference type="ARBA" id="ARBA00022679"/>
    </source>
</evidence>
<dbReference type="SUPFAM" id="SSF53756">
    <property type="entry name" value="UDP-Glycosyltransferase/glycogen phosphorylase"/>
    <property type="match status" value="1"/>
</dbReference>
<evidence type="ECO:0000259" key="9">
    <source>
        <dbReference type="Pfam" id="PF00534"/>
    </source>
</evidence>
<organism evidence="11 12">
    <name type="scientific">Actinidia rufa</name>
    <dbReference type="NCBI Taxonomy" id="165716"/>
    <lineage>
        <taxon>Eukaryota</taxon>
        <taxon>Viridiplantae</taxon>
        <taxon>Streptophyta</taxon>
        <taxon>Embryophyta</taxon>
        <taxon>Tracheophyta</taxon>
        <taxon>Spermatophyta</taxon>
        <taxon>Magnoliopsida</taxon>
        <taxon>eudicotyledons</taxon>
        <taxon>Gunneridae</taxon>
        <taxon>Pentapetalae</taxon>
        <taxon>asterids</taxon>
        <taxon>Ericales</taxon>
        <taxon>Actinidiaceae</taxon>
        <taxon>Actinidia</taxon>
    </lineage>
</organism>
<comment type="similarity">
    <text evidence="2">Belongs to the glycosyltransferase 1 family.</text>
</comment>
<dbReference type="Gene3D" id="3.40.50.2000">
    <property type="entry name" value="Glycogen Phosphorylase B"/>
    <property type="match status" value="1"/>
</dbReference>
<feature type="region of interest" description="Disordered" evidence="8">
    <location>
        <begin position="73"/>
        <end position="113"/>
    </location>
</feature>
<comment type="pathway">
    <text evidence="1">Glycan biosynthesis; sucrose biosynthesis; sucrose from D-fructose 6-phosphate and UDP-alpha-D-glucose: step 1/2.</text>
</comment>
<keyword evidence="12" id="KW-1185">Reference proteome</keyword>
<evidence type="ECO:0000256" key="3">
    <source>
        <dbReference type="ARBA" id="ARBA00011774"/>
    </source>
</evidence>
<dbReference type="Pfam" id="PF05116">
    <property type="entry name" value="S6PP"/>
    <property type="match status" value="1"/>
</dbReference>
<dbReference type="InterPro" id="IPR001296">
    <property type="entry name" value="Glyco_trans_1"/>
</dbReference>
<dbReference type="Pfam" id="PF00534">
    <property type="entry name" value="Glycos_transf_1"/>
    <property type="match status" value="1"/>
</dbReference>
<dbReference type="Gene3D" id="3.40.50.1000">
    <property type="entry name" value="HAD superfamily/HAD-like"/>
    <property type="match status" value="1"/>
</dbReference>
<dbReference type="Proteomes" id="UP000585474">
    <property type="component" value="Unassembled WGS sequence"/>
</dbReference>
<evidence type="ECO:0000313" key="12">
    <source>
        <dbReference type="Proteomes" id="UP000585474"/>
    </source>
</evidence>
<feature type="domain" description="Glycosyl transferase family 1" evidence="9">
    <location>
        <begin position="221"/>
        <end position="394"/>
    </location>
</feature>
<comment type="subunit">
    <text evidence="3">Homodimer or homotetramer.</text>
</comment>
<dbReference type="InterPro" id="IPR006380">
    <property type="entry name" value="SPP-like_dom"/>
</dbReference>
<accession>A0A7J0DRT4</accession>
<feature type="compositionally biased region" description="Basic and acidic residues" evidence="8">
    <location>
        <begin position="73"/>
        <end position="85"/>
    </location>
</feature>
<dbReference type="Gene3D" id="3.90.1070.10">
    <property type="match status" value="1"/>
</dbReference>
<protein>
    <recommendedName>
        <fullName evidence="4">sucrose-phosphate synthase</fullName>
        <ecNumber evidence="4">2.4.1.14</ecNumber>
    </recommendedName>
</protein>
<evidence type="ECO:0000256" key="8">
    <source>
        <dbReference type="SAM" id="MobiDB-lite"/>
    </source>
</evidence>
<dbReference type="InterPro" id="IPR023214">
    <property type="entry name" value="HAD_sf"/>
</dbReference>
<sequence length="716" mass="80760">MAGNDWINNSYLEAILDVGPGIDDAKSSLLLRERGRFSPTRYFVEQVIGFDETDLYRSWVKLEGEEAQRMAKRRLERERGRREATADMSEDLSEGEKGDTVSDLSAHGESNRGRLPRISSVETMEAWVSQQKGKRLLHGLIRGENMELGRDSDTGGQVKIRRNVSCYGRFMPRMVVIPPGMEFHHIVPHEGDMDGETEGNEDQPTSPDPPIWPEIMRFFTNPRKPMILALARPDPKKNLTTLVEAFGECRPLRELANLTLIMGNRDDVDEMSSTNSSVLLSILKLIDKYDLYGQVAYPKHHKQSDVPDIYRLAAKTKGVFINPAFIEPFGLTLIEAAAYGLPIVATKNGGPVDIHRALDNGLLVDPHDRQSIADALLKLVADKQLWAKCRQNGLKNIHLFSWPEHCKTYLSRIAACKLRQPWWQRSDDGNENSESDSPSDSWRDIQDISLNLKFSLDGEKNEGSGNADSSLDFEDRKSKLENAVLTWSKGVQKRHTKGWAYGESRSEQYCWKVPSVEEEEEYCCYCDGFWCYIGSLRKKTLIRWAGSITDKKGENEEQIVTEDEKISTNYCYAFKVQNAGKVPPVKEIRKLMRIQALRCHVIYCQNGNKINVIPVLASRSQALRYLYLRWGVDLSKMVVFVGESGDTDYEGLLGGIHKSVILKGVCSGPTHQLHANRTYPLSDVLPIDSPNIVQAAEECSGADLRTSLGKLEFIKG</sequence>
<feature type="domain" description="Sucrose phosphatase-like" evidence="10">
    <location>
        <begin position="556"/>
        <end position="650"/>
    </location>
</feature>
<name>A0A7J0DRT4_9ERIC</name>
<dbReference type="FunFam" id="3.40.50.2000:FF:000112">
    <property type="entry name" value="Sucrose-phosphate synthase 1"/>
    <property type="match status" value="1"/>
</dbReference>
<dbReference type="PANTHER" id="PTHR46039:SF2">
    <property type="entry name" value="SUCROSE-PHOSPHATE SYNTHASE 1"/>
    <property type="match status" value="1"/>
</dbReference>
<feature type="region of interest" description="Disordered" evidence="8">
    <location>
        <begin position="189"/>
        <end position="211"/>
    </location>
</feature>
<keyword evidence="5" id="KW-0328">Glycosyltransferase</keyword>
<proteinExistence type="inferred from homology"/>
<dbReference type="AlphaFoldDB" id="A0A7J0DRT4"/>
<gene>
    <name evidence="11" type="ORF">Acr_00g0070680</name>
</gene>
<comment type="catalytic activity">
    <reaction evidence="7">
        <text>beta-D-fructose 6-phosphate + UDP-alpha-D-glucose = sucrose 6(F)-phosphate + UDP + H(+)</text>
        <dbReference type="Rhea" id="RHEA:22172"/>
        <dbReference type="ChEBI" id="CHEBI:15378"/>
        <dbReference type="ChEBI" id="CHEBI:57634"/>
        <dbReference type="ChEBI" id="CHEBI:57723"/>
        <dbReference type="ChEBI" id="CHEBI:58223"/>
        <dbReference type="ChEBI" id="CHEBI:58885"/>
        <dbReference type="EC" id="2.4.1.14"/>
    </reaction>
</comment>
<dbReference type="EMBL" id="BJWL01000358">
    <property type="protein sequence ID" value="GFS40808.1"/>
    <property type="molecule type" value="Genomic_DNA"/>
</dbReference>